<organism evidence="6 7">
    <name type="scientific">Verticillium dahliae</name>
    <name type="common">Verticillium wilt</name>
    <dbReference type="NCBI Taxonomy" id="27337"/>
    <lineage>
        <taxon>Eukaryota</taxon>
        <taxon>Fungi</taxon>
        <taxon>Dikarya</taxon>
        <taxon>Ascomycota</taxon>
        <taxon>Pezizomycotina</taxon>
        <taxon>Sordariomycetes</taxon>
        <taxon>Hypocreomycetidae</taxon>
        <taxon>Glomerellales</taxon>
        <taxon>Plectosphaerellaceae</taxon>
        <taxon>Verticillium</taxon>
    </lineage>
</organism>
<sequence>MRDVYHFIKKEGVNPYPYGDVYGGQSEWREKWMNLEPNPDPYHTHVRDISSAEHQWPHLRLLADFMNIGTVTARWQENPAEDDARSRAGRTMRTNVCLLEYYRGQKPPQCTRYKTRESLKTGLAGLKPDQNLTLRLFVVEDLSRTVIEALGYKFGVEPDFFREHLYAYAWNNPRDPWRDATNLEVDLEQRRWLQIRFPRARYFQKHTTYSIDARGEEMKFNVERRADDDENRGCKWDDPDALTSFMRSKASLWTKKRVSSGEPETAILLLDPTIQNGLPLWKGYKNWEKPPYPLRSDPLPEGPKQTSFFDDFVYWAQKPDCFPQLPSEECPSRIHIPVAALLHLLASEWLLIIDYVKARLNIIDWELAYPQHFVKNPDDIDGRMRKLHAWRRFIPVFREMLSDMLLHVFHSSSHIETMRGGDFDTHAWLAHQTNNDGRVHDLVTDVVLQPYKRDFALVLGAMEEFQKRLERLTQLAVQTSIVDDSRRSMADNRNLHRLTWLATLFLPLSFIAALLSMQSKVSELGHTLRMWAVIAAPSAGLTLFVVLLISSTTAKKAMSDFPWFGNWKPFVKKDSSRKRR</sequence>
<proteinExistence type="predicted"/>
<evidence type="ECO:0000313" key="6">
    <source>
        <dbReference type="EMBL" id="RXG41498.1"/>
    </source>
</evidence>
<dbReference type="Proteomes" id="UP000288725">
    <property type="component" value="Chromosome 4"/>
</dbReference>
<accession>A0A444RK82</accession>
<gene>
    <name evidence="6" type="ORF">VDGE_09351</name>
</gene>
<feature type="transmembrane region" description="Helical" evidence="5">
    <location>
        <begin position="495"/>
        <end position="516"/>
    </location>
</feature>
<dbReference type="GO" id="GO:0016020">
    <property type="term" value="C:membrane"/>
    <property type="evidence" value="ECO:0007669"/>
    <property type="project" value="UniProtKB-SubCell"/>
</dbReference>
<dbReference type="EMBL" id="RSDZ01000211">
    <property type="protein sequence ID" value="RXG41498.1"/>
    <property type="molecule type" value="Genomic_DNA"/>
</dbReference>
<feature type="transmembrane region" description="Helical" evidence="5">
    <location>
        <begin position="528"/>
        <end position="549"/>
    </location>
</feature>
<comment type="caution">
    <text evidence="6">The sequence shown here is derived from an EMBL/GenBank/DDBJ whole genome shotgun (WGS) entry which is preliminary data.</text>
</comment>
<keyword evidence="2 5" id="KW-0812">Transmembrane</keyword>
<evidence type="ECO:0000256" key="2">
    <source>
        <dbReference type="ARBA" id="ARBA00022692"/>
    </source>
</evidence>
<dbReference type="AlphaFoldDB" id="A0A444RK82"/>
<reference evidence="6 7" key="1">
    <citation type="submission" date="2018-12" db="EMBL/GenBank/DDBJ databases">
        <title>Genome of Verticillium dahliae isolate Getta Getta.</title>
        <authorList>
            <person name="Gardiner D.M."/>
        </authorList>
    </citation>
    <scope>NUCLEOTIDE SEQUENCE [LARGE SCALE GENOMIC DNA]</scope>
    <source>
        <strain evidence="6 7">Getta Getta</strain>
    </source>
</reference>
<comment type="subcellular location">
    <subcellularLocation>
        <location evidence="1">Membrane</location>
        <topology evidence="1">Multi-pass membrane protein</topology>
    </subcellularLocation>
</comment>
<evidence type="ECO:0000256" key="1">
    <source>
        <dbReference type="ARBA" id="ARBA00004141"/>
    </source>
</evidence>
<evidence type="ECO:0000313" key="7">
    <source>
        <dbReference type="Proteomes" id="UP000288725"/>
    </source>
</evidence>
<evidence type="ECO:0000256" key="5">
    <source>
        <dbReference type="SAM" id="Phobius"/>
    </source>
</evidence>
<evidence type="ECO:0000256" key="4">
    <source>
        <dbReference type="ARBA" id="ARBA00023136"/>
    </source>
</evidence>
<keyword evidence="3 5" id="KW-1133">Transmembrane helix</keyword>
<evidence type="ECO:0000256" key="3">
    <source>
        <dbReference type="ARBA" id="ARBA00022989"/>
    </source>
</evidence>
<keyword evidence="4 5" id="KW-0472">Membrane</keyword>
<dbReference type="Gene3D" id="1.20.58.340">
    <property type="entry name" value="Magnesium transport protein CorA, transmembrane region"/>
    <property type="match status" value="1"/>
</dbReference>
<protein>
    <submittedName>
        <fullName evidence="6">Uncharacterized protein</fullName>
    </submittedName>
</protein>
<dbReference type="SUPFAM" id="SSF144083">
    <property type="entry name" value="Magnesium transport protein CorA, transmembrane region"/>
    <property type="match status" value="1"/>
</dbReference>
<dbReference type="InterPro" id="IPR045863">
    <property type="entry name" value="CorA_TM1_TM2"/>
</dbReference>
<name>A0A444RK82_VERDA</name>